<keyword evidence="8" id="KW-1185">Reference proteome</keyword>
<dbReference type="Pfam" id="PF01764">
    <property type="entry name" value="Lipase_3"/>
    <property type="match status" value="1"/>
</dbReference>
<gene>
    <name evidence="7" type="ORF">NE237_001595</name>
</gene>
<evidence type="ECO:0000256" key="5">
    <source>
        <dbReference type="RuleBase" id="RU367093"/>
    </source>
</evidence>
<evidence type="ECO:0000256" key="4">
    <source>
        <dbReference type="ARBA" id="ARBA00023098"/>
    </source>
</evidence>
<dbReference type="GO" id="GO:0016042">
    <property type="term" value="P:lipid catabolic process"/>
    <property type="evidence" value="ECO:0007669"/>
    <property type="project" value="UniProtKB-UniRule"/>
</dbReference>
<feature type="domain" description="Fungal lipase-type" evidence="6">
    <location>
        <begin position="99"/>
        <end position="158"/>
    </location>
</feature>
<evidence type="ECO:0000313" key="8">
    <source>
        <dbReference type="Proteomes" id="UP001141806"/>
    </source>
</evidence>
<evidence type="ECO:0000259" key="6">
    <source>
        <dbReference type="Pfam" id="PF01764"/>
    </source>
</evidence>
<dbReference type="InterPro" id="IPR033556">
    <property type="entry name" value="PLA"/>
</dbReference>
<evidence type="ECO:0000256" key="3">
    <source>
        <dbReference type="ARBA" id="ARBA00022963"/>
    </source>
</evidence>
<dbReference type="EC" id="3.1.1.-" evidence="5"/>
<sequence length="166" mass="19050">MHAKAQRAKSVIHEHQMDSGHIISDRDEMGQFAANNFEEFHKFVASSSHPNILHYIPKRITYEDNENLDMYPRYDEIRKPVFDLKGDRAPLAQLAMLYCWFMTDCFLVASQVLNEVRRQVEQFKDEEIRITVIDHSLGAAIATLNTADIVENGVNKPKDLSDNGCP</sequence>
<proteinExistence type="inferred from homology"/>
<comment type="function">
    <text evidence="5">Acylhydrolase that catalyzes the hydrolysis of phospholipids at the sn-1 position.</text>
</comment>
<dbReference type="EMBL" id="JAMYWD010000003">
    <property type="protein sequence ID" value="KAJ4976489.1"/>
    <property type="molecule type" value="Genomic_DNA"/>
</dbReference>
<keyword evidence="2 5" id="KW-0378">Hydrolase</keyword>
<keyword evidence="3 5" id="KW-0442">Lipid degradation</keyword>
<dbReference type="InterPro" id="IPR029058">
    <property type="entry name" value="AB_hydrolase_fold"/>
</dbReference>
<evidence type="ECO:0000313" key="7">
    <source>
        <dbReference type="EMBL" id="KAJ4976489.1"/>
    </source>
</evidence>
<evidence type="ECO:0000256" key="1">
    <source>
        <dbReference type="ARBA" id="ARBA00010701"/>
    </source>
</evidence>
<dbReference type="GO" id="GO:0008970">
    <property type="term" value="F:phospholipase A1 activity"/>
    <property type="evidence" value="ECO:0007669"/>
    <property type="project" value="UniProtKB-UniRule"/>
</dbReference>
<dbReference type="CDD" id="cd00741">
    <property type="entry name" value="Lipase"/>
    <property type="match status" value="1"/>
</dbReference>
<dbReference type="OrthoDB" id="513403at2759"/>
<organism evidence="7 8">
    <name type="scientific">Protea cynaroides</name>
    <dbReference type="NCBI Taxonomy" id="273540"/>
    <lineage>
        <taxon>Eukaryota</taxon>
        <taxon>Viridiplantae</taxon>
        <taxon>Streptophyta</taxon>
        <taxon>Embryophyta</taxon>
        <taxon>Tracheophyta</taxon>
        <taxon>Spermatophyta</taxon>
        <taxon>Magnoliopsida</taxon>
        <taxon>Proteales</taxon>
        <taxon>Proteaceae</taxon>
        <taxon>Protea</taxon>
    </lineage>
</organism>
<dbReference type="PANTHER" id="PTHR31828">
    <property type="entry name" value="PHOSPHOLIPASE A1-IIGAMMA"/>
    <property type="match status" value="1"/>
</dbReference>
<comment type="similarity">
    <text evidence="1 5">Belongs to the AB hydrolase superfamily. Lipase family.</text>
</comment>
<dbReference type="AlphaFoldDB" id="A0A9Q0KTT5"/>
<dbReference type="Proteomes" id="UP001141806">
    <property type="component" value="Unassembled WGS sequence"/>
</dbReference>
<reference evidence="7" key="1">
    <citation type="journal article" date="2023" name="Plant J.">
        <title>The genome of the king protea, Protea cynaroides.</title>
        <authorList>
            <person name="Chang J."/>
            <person name="Duong T.A."/>
            <person name="Schoeman C."/>
            <person name="Ma X."/>
            <person name="Roodt D."/>
            <person name="Barker N."/>
            <person name="Li Z."/>
            <person name="Van de Peer Y."/>
            <person name="Mizrachi E."/>
        </authorList>
    </citation>
    <scope>NUCLEOTIDE SEQUENCE</scope>
    <source>
        <tissue evidence="7">Young leaves</tissue>
    </source>
</reference>
<name>A0A9Q0KTT5_9MAGN</name>
<comment type="caution">
    <text evidence="7">The sequence shown here is derived from an EMBL/GenBank/DDBJ whole genome shotgun (WGS) entry which is preliminary data.</text>
</comment>
<dbReference type="PANTHER" id="PTHR31828:SF1">
    <property type="entry name" value="PHOSPHOLIPASE A1-IIGAMMA"/>
    <property type="match status" value="1"/>
</dbReference>
<evidence type="ECO:0000256" key="2">
    <source>
        <dbReference type="ARBA" id="ARBA00022801"/>
    </source>
</evidence>
<dbReference type="InterPro" id="IPR002921">
    <property type="entry name" value="Fungal_lipase-type"/>
</dbReference>
<dbReference type="SUPFAM" id="SSF53474">
    <property type="entry name" value="alpha/beta-Hydrolases"/>
    <property type="match status" value="1"/>
</dbReference>
<dbReference type="Gene3D" id="3.40.50.1820">
    <property type="entry name" value="alpha/beta hydrolase"/>
    <property type="match status" value="1"/>
</dbReference>
<accession>A0A9Q0KTT5</accession>
<protein>
    <recommendedName>
        <fullName evidence="5">Phospholipase A1</fullName>
        <ecNumber evidence="5">3.1.1.-</ecNumber>
    </recommendedName>
</protein>
<keyword evidence="4 5" id="KW-0443">Lipid metabolism</keyword>